<proteinExistence type="predicted"/>
<dbReference type="AlphaFoldDB" id="A0A4S4ESG0"/>
<evidence type="ECO:0000313" key="2">
    <source>
        <dbReference type="EMBL" id="THG19791.1"/>
    </source>
</evidence>
<gene>
    <name evidence="2" type="ORF">TEA_020393</name>
</gene>
<reference evidence="2 3" key="1">
    <citation type="journal article" date="2018" name="Proc. Natl. Acad. Sci. U.S.A.">
        <title>Draft genome sequence of Camellia sinensis var. sinensis provides insights into the evolution of the tea genome and tea quality.</title>
        <authorList>
            <person name="Wei C."/>
            <person name="Yang H."/>
            <person name="Wang S."/>
            <person name="Zhao J."/>
            <person name="Liu C."/>
            <person name="Gao L."/>
            <person name="Xia E."/>
            <person name="Lu Y."/>
            <person name="Tai Y."/>
            <person name="She G."/>
            <person name="Sun J."/>
            <person name="Cao H."/>
            <person name="Tong W."/>
            <person name="Gao Q."/>
            <person name="Li Y."/>
            <person name="Deng W."/>
            <person name="Jiang X."/>
            <person name="Wang W."/>
            <person name="Chen Q."/>
            <person name="Zhang S."/>
            <person name="Li H."/>
            <person name="Wu J."/>
            <person name="Wang P."/>
            <person name="Li P."/>
            <person name="Shi C."/>
            <person name="Zheng F."/>
            <person name="Jian J."/>
            <person name="Huang B."/>
            <person name="Shan D."/>
            <person name="Shi M."/>
            <person name="Fang C."/>
            <person name="Yue Y."/>
            <person name="Li F."/>
            <person name="Li D."/>
            <person name="Wei S."/>
            <person name="Han B."/>
            <person name="Jiang C."/>
            <person name="Yin Y."/>
            <person name="Xia T."/>
            <person name="Zhang Z."/>
            <person name="Bennetzen J.L."/>
            <person name="Zhao S."/>
            <person name="Wan X."/>
        </authorList>
    </citation>
    <scope>NUCLEOTIDE SEQUENCE [LARGE SCALE GENOMIC DNA]</scope>
    <source>
        <strain evidence="3">cv. Shuchazao</strain>
        <tissue evidence="2">Leaf</tissue>
    </source>
</reference>
<organism evidence="2 3">
    <name type="scientific">Camellia sinensis var. sinensis</name>
    <name type="common">China tea</name>
    <dbReference type="NCBI Taxonomy" id="542762"/>
    <lineage>
        <taxon>Eukaryota</taxon>
        <taxon>Viridiplantae</taxon>
        <taxon>Streptophyta</taxon>
        <taxon>Embryophyta</taxon>
        <taxon>Tracheophyta</taxon>
        <taxon>Spermatophyta</taxon>
        <taxon>Magnoliopsida</taxon>
        <taxon>eudicotyledons</taxon>
        <taxon>Gunneridae</taxon>
        <taxon>Pentapetalae</taxon>
        <taxon>asterids</taxon>
        <taxon>Ericales</taxon>
        <taxon>Theaceae</taxon>
        <taxon>Camellia</taxon>
    </lineage>
</organism>
<evidence type="ECO:0000256" key="1">
    <source>
        <dbReference type="SAM" id="MobiDB-lite"/>
    </source>
</evidence>
<feature type="compositionally biased region" description="Polar residues" evidence="1">
    <location>
        <begin position="99"/>
        <end position="108"/>
    </location>
</feature>
<keyword evidence="3" id="KW-1185">Reference proteome</keyword>
<protein>
    <submittedName>
        <fullName evidence="2">Uncharacterized protein</fullName>
    </submittedName>
</protein>
<accession>A0A4S4ESG0</accession>
<dbReference type="Proteomes" id="UP000306102">
    <property type="component" value="Unassembled WGS sequence"/>
</dbReference>
<name>A0A4S4ESG0_CAMSN</name>
<feature type="region of interest" description="Disordered" evidence="1">
    <location>
        <begin position="53"/>
        <end position="108"/>
    </location>
</feature>
<comment type="caution">
    <text evidence="2">The sequence shown here is derived from an EMBL/GenBank/DDBJ whole genome shotgun (WGS) entry which is preliminary data.</text>
</comment>
<sequence>MARQRDRGGQYDVVEETHDAVRDDQIKEQFRCLGRLERMLSTLLECFKAMDIRNRPRNHQPNPQFVEEEDVYDVKDEDENPFGAYRPHTRLEDSDEIFSDTNSSSLQSQIDWDSSSKYNECLEEEEEIEVLEV</sequence>
<dbReference type="EMBL" id="SDRB02002271">
    <property type="protein sequence ID" value="THG19791.1"/>
    <property type="molecule type" value="Genomic_DNA"/>
</dbReference>
<feature type="compositionally biased region" description="Acidic residues" evidence="1">
    <location>
        <begin position="66"/>
        <end position="80"/>
    </location>
</feature>
<evidence type="ECO:0000313" key="3">
    <source>
        <dbReference type="Proteomes" id="UP000306102"/>
    </source>
</evidence>